<feature type="region of interest" description="Disordered" evidence="1">
    <location>
        <begin position="135"/>
        <end position="193"/>
    </location>
</feature>
<reference evidence="2" key="1">
    <citation type="submission" date="2022-07" db="EMBL/GenBank/DDBJ databases">
        <title>Phylogenomic reconstructions and comparative analyses of Kickxellomycotina fungi.</title>
        <authorList>
            <person name="Reynolds N.K."/>
            <person name="Stajich J.E."/>
            <person name="Barry K."/>
            <person name="Grigoriev I.V."/>
            <person name="Crous P."/>
            <person name="Smith M.E."/>
        </authorList>
    </citation>
    <scope>NUCLEOTIDE SEQUENCE</scope>
    <source>
        <strain evidence="2">NBRC 100468</strain>
    </source>
</reference>
<evidence type="ECO:0000313" key="2">
    <source>
        <dbReference type="EMBL" id="KAJ1921674.1"/>
    </source>
</evidence>
<evidence type="ECO:0000256" key="1">
    <source>
        <dbReference type="SAM" id="MobiDB-lite"/>
    </source>
</evidence>
<accession>A0A9W8DWK3</accession>
<sequence>MSNSPITSVDPETSYGFGHGGGGLVGDSYPTRIGLNLRGKRILMDREILNNLPESILSVMFPQGFYMNLHGGYDGGRGYNNGGHQIGLDDDSDNDGHDDSYDPSIDYIWVDFDYDTLHYILDIYQSINPNIFPRGRSSGDSRNNNINNNNNGNGNNTGGRDGSGLNNHSNGNGEDENSEVSGATHPSTMPSWLRDPAATYEEDSDINAAQSEGNFSHASESTNDHSAFASATSSSSISSNQEMSEVSSSGVNGSNITSSTSSSAAVNYALFAANAGQQAYYQERQSIIVLREELDYFVMPASGKCSGDLSPDYPGFNMDKAKSRSGKYLVHQRKIFEPLESSMYKNIAKAEKAAAEAAANSSMNSSMESNVQWLQQNAGAVEQQLIEMLCVSGFTRDAQWGCRIVEPNRNSLTSLSMVRLREPETQVQSVANQKLLLFYKKPARKCWWDGNDVNLGTESKPIMTKIWCRRIWTLELIMI</sequence>
<feature type="compositionally biased region" description="Low complexity" evidence="1">
    <location>
        <begin position="226"/>
        <end position="258"/>
    </location>
</feature>
<keyword evidence="3" id="KW-1185">Reference proteome</keyword>
<proteinExistence type="predicted"/>
<gene>
    <name evidence="2" type="ORF">H4219_000406</name>
</gene>
<organism evidence="2 3">
    <name type="scientific">Mycoemilia scoparia</name>
    <dbReference type="NCBI Taxonomy" id="417184"/>
    <lineage>
        <taxon>Eukaryota</taxon>
        <taxon>Fungi</taxon>
        <taxon>Fungi incertae sedis</taxon>
        <taxon>Zoopagomycota</taxon>
        <taxon>Kickxellomycotina</taxon>
        <taxon>Kickxellomycetes</taxon>
        <taxon>Kickxellales</taxon>
        <taxon>Kickxellaceae</taxon>
        <taxon>Mycoemilia</taxon>
    </lineage>
</organism>
<dbReference type="AlphaFoldDB" id="A0A9W8DWK3"/>
<feature type="compositionally biased region" description="Low complexity" evidence="1">
    <location>
        <begin position="163"/>
        <end position="172"/>
    </location>
</feature>
<feature type="region of interest" description="Disordered" evidence="1">
    <location>
        <begin position="214"/>
        <end position="258"/>
    </location>
</feature>
<evidence type="ECO:0000313" key="3">
    <source>
        <dbReference type="Proteomes" id="UP001150538"/>
    </source>
</evidence>
<feature type="compositionally biased region" description="Polar residues" evidence="1">
    <location>
        <begin position="214"/>
        <end position="225"/>
    </location>
</feature>
<protein>
    <submittedName>
        <fullName evidence="2">Uncharacterized protein</fullName>
    </submittedName>
</protein>
<feature type="compositionally biased region" description="Low complexity" evidence="1">
    <location>
        <begin position="135"/>
        <end position="154"/>
    </location>
</feature>
<comment type="caution">
    <text evidence="2">The sequence shown here is derived from an EMBL/GenBank/DDBJ whole genome shotgun (WGS) entry which is preliminary data.</text>
</comment>
<dbReference type="Proteomes" id="UP001150538">
    <property type="component" value="Unassembled WGS sequence"/>
</dbReference>
<feature type="compositionally biased region" description="Polar residues" evidence="1">
    <location>
        <begin position="179"/>
        <end position="190"/>
    </location>
</feature>
<dbReference type="EMBL" id="JANBPU010000003">
    <property type="protein sequence ID" value="KAJ1921674.1"/>
    <property type="molecule type" value="Genomic_DNA"/>
</dbReference>
<name>A0A9W8DWK3_9FUNG</name>
<dbReference type="OrthoDB" id="9451547at2759"/>